<comment type="cofactor">
    <cofactor evidence="1">
        <name>heme</name>
        <dbReference type="ChEBI" id="CHEBI:30413"/>
    </cofactor>
</comment>
<accession>A0A7I8IPQ6</accession>
<keyword evidence="4" id="KW-0479">Metal-binding</keyword>
<keyword evidence="6" id="KW-0408">Iron</keyword>
<evidence type="ECO:0000256" key="2">
    <source>
        <dbReference type="ARBA" id="ARBA00010617"/>
    </source>
</evidence>
<dbReference type="GO" id="GO:0016705">
    <property type="term" value="F:oxidoreductase activity, acting on paired donors, with incorporation or reduction of molecular oxygen"/>
    <property type="evidence" value="ECO:0007669"/>
    <property type="project" value="InterPro"/>
</dbReference>
<dbReference type="InterPro" id="IPR001128">
    <property type="entry name" value="Cyt_P450"/>
</dbReference>
<evidence type="ECO:0000313" key="9">
    <source>
        <dbReference type="EMBL" id="CAA2620180.1"/>
    </source>
</evidence>
<evidence type="ECO:0000256" key="6">
    <source>
        <dbReference type="ARBA" id="ARBA00023004"/>
    </source>
</evidence>
<name>A0A7I8IPQ6_SPIIN</name>
<dbReference type="EMBL" id="CACRZD030000005">
    <property type="protein sequence ID" value="CAA6659929.1"/>
    <property type="molecule type" value="Genomic_DNA"/>
</dbReference>
<dbReference type="Proteomes" id="UP001189122">
    <property type="component" value="Unassembled WGS sequence"/>
</dbReference>
<comment type="similarity">
    <text evidence="2">Belongs to the cytochrome P450 family.</text>
</comment>
<evidence type="ECO:0000256" key="8">
    <source>
        <dbReference type="SAM" id="MobiDB-lite"/>
    </source>
</evidence>
<dbReference type="EMBL" id="LR743592">
    <property type="protein sequence ID" value="CAA2620180.1"/>
    <property type="molecule type" value="Genomic_DNA"/>
</dbReference>
<keyword evidence="3" id="KW-0349">Heme</keyword>
<feature type="region of interest" description="Disordered" evidence="8">
    <location>
        <begin position="160"/>
        <end position="185"/>
    </location>
</feature>
<dbReference type="PANTHER" id="PTHR47946:SF13">
    <property type="entry name" value="CYTOCHROME P450 FAMILY PROTEIN, EXPRESSED"/>
    <property type="match status" value="1"/>
</dbReference>
<gene>
    <name evidence="9" type="ORF">SI7747_05006349</name>
</gene>
<dbReference type="AlphaFoldDB" id="A0A7I8IPQ6"/>
<dbReference type="GO" id="GO:0020037">
    <property type="term" value="F:heme binding"/>
    <property type="evidence" value="ECO:0007669"/>
    <property type="project" value="InterPro"/>
</dbReference>
<organism evidence="9">
    <name type="scientific">Spirodela intermedia</name>
    <name type="common">Intermediate duckweed</name>
    <dbReference type="NCBI Taxonomy" id="51605"/>
    <lineage>
        <taxon>Eukaryota</taxon>
        <taxon>Viridiplantae</taxon>
        <taxon>Streptophyta</taxon>
        <taxon>Embryophyta</taxon>
        <taxon>Tracheophyta</taxon>
        <taxon>Spermatophyta</taxon>
        <taxon>Magnoliopsida</taxon>
        <taxon>Liliopsida</taxon>
        <taxon>Araceae</taxon>
        <taxon>Lemnoideae</taxon>
        <taxon>Spirodela</taxon>
    </lineage>
</organism>
<dbReference type="PANTHER" id="PTHR47946">
    <property type="entry name" value="CYTOCHROME P450 78A7-RELATED"/>
    <property type="match status" value="1"/>
</dbReference>
<dbReference type="SUPFAM" id="SSF48264">
    <property type="entry name" value="Cytochrome P450"/>
    <property type="match status" value="1"/>
</dbReference>
<evidence type="ECO:0000256" key="5">
    <source>
        <dbReference type="ARBA" id="ARBA00023002"/>
    </source>
</evidence>
<keyword evidence="10" id="KW-1185">Reference proteome</keyword>
<dbReference type="InterPro" id="IPR002401">
    <property type="entry name" value="Cyt_P450_E_grp-I"/>
</dbReference>
<reference evidence="9 10" key="1">
    <citation type="submission" date="2019-12" db="EMBL/GenBank/DDBJ databases">
        <authorList>
            <person name="Scholz U."/>
            <person name="Mascher M."/>
            <person name="Fiebig A."/>
        </authorList>
    </citation>
    <scope>NUCLEOTIDE SEQUENCE</scope>
</reference>
<sequence>MGALAHRRLAELAQSYGASRLMALSLGTTRVIISSHPETAREILCGPAFTDRPAKESARLLMFERAIGFSPPGTTGGTCAAIAGLEGLRQRVAGGMIEGVREEMERRGVVELRGVLQRGSLESVLGVSLGRAWGARERRSWWRWTISPWEASSISTAWAAGARSSPRRSDASWGTHRGEKDQRRPPGDDFLSVLLALPKEESLSDYDITAVLWEMIFRGTDVVAIVLEWVMARMAVHPEVQAKVQEEIAGCLAGASRSVRDVDMPSLPYLQAVVKEVLRLHPQGRCSRGPGWRSTTSTWARPSCQPGRQPWSTSLGLATVNLWLARLLQHYSWSPGRPVVFAEQLRLSMEMKKPLACRAVPR</sequence>
<dbReference type="InterPro" id="IPR051996">
    <property type="entry name" value="Cytochrome_P450_78A"/>
</dbReference>
<evidence type="ECO:0000313" key="10">
    <source>
        <dbReference type="Proteomes" id="UP001189122"/>
    </source>
</evidence>
<evidence type="ECO:0000256" key="4">
    <source>
        <dbReference type="ARBA" id="ARBA00022723"/>
    </source>
</evidence>
<dbReference type="Gene3D" id="1.10.630.10">
    <property type="entry name" value="Cytochrome P450"/>
    <property type="match status" value="1"/>
</dbReference>
<keyword evidence="7" id="KW-0503">Monooxygenase</keyword>
<dbReference type="Pfam" id="PF00067">
    <property type="entry name" value="p450"/>
    <property type="match status" value="1"/>
</dbReference>
<dbReference type="GO" id="GO:0005506">
    <property type="term" value="F:iron ion binding"/>
    <property type="evidence" value="ECO:0007669"/>
    <property type="project" value="InterPro"/>
</dbReference>
<evidence type="ECO:0000256" key="1">
    <source>
        <dbReference type="ARBA" id="ARBA00001971"/>
    </source>
</evidence>
<dbReference type="InterPro" id="IPR036396">
    <property type="entry name" value="Cyt_P450_sf"/>
</dbReference>
<proteinExistence type="inferred from homology"/>
<dbReference type="PRINTS" id="PR00463">
    <property type="entry name" value="EP450I"/>
</dbReference>
<keyword evidence="5" id="KW-0560">Oxidoreductase</keyword>
<feature type="compositionally biased region" description="Basic and acidic residues" evidence="8">
    <location>
        <begin position="176"/>
        <end position="185"/>
    </location>
</feature>
<evidence type="ECO:0000256" key="3">
    <source>
        <dbReference type="ARBA" id="ARBA00022617"/>
    </source>
</evidence>
<dbReference type="GO" id="GO:0004497">
    <property type="term" value="F:monooxygenase activity"/>
    <property type="evidence" value="ECO:0007669"/>
    <property type="project" value="UniProtKB-KW"/>
</dbReference>
<protein>
    <submittedName>
        <fullName evidence="9">Uncharacterized protein</fullName>
    </submittedName>
</protein>
<evidence type="ECO:0000256" key="7">
    <source>
        <dbReference type="ARBA" id="ARBA00023033"/>
    </source>
</evidence>